<organism evidence="1 2">
    <name type="scientific">Xanthomonas axonopodis pv. melhusii</name>
    <dbReference type="NCBI Taxonomy" id="487834"/>
    <lineage>
        <taxon>Bacteria</taxon>
        <taxon>Pseudomonadati</taxon>
        <taxon>Pseudomonadota</taxon>
        <taxon>Gammaproteobacteria</taxon>
        <taxon>Lysobacterales</taxon>
        <taxon>Lysobacteraceae</taxon>
        <taxon>Xanthomonas</taxon>
    </lineage>
</organism>
<protein>
    <submittedName>
        <fullName evidence="1">Uncharacterized protein</fullName>
    </submittedName>
</protein>
<evidence type="ECO:0000313" key="1">
    <source>
        <dbReference type="EMBL" id="OOW69901.1"/>
    </source>
</evidence>
<proteinExistence type="predicted"/>
<accession>A0A1T1P2P1</accession>
<reference evidence="1 2" key="1">
    <citation type="submission" date="2015-12" db="EMBL/GenBank/DDBJ databases">
        <authorList>
            <person name="Shamseldin A."/>
            <person name="Moawad H."/>
            <person name="Abd El-Rahim W.M."/>
            <person name="Sadowsky M.J."/>
        </authorList>
    </citation>
    <scope>NUCLEOTIDE SEQUENCE [LARGE SCALE GENOMIC DNA]</scope>
    <source>
        <strain evidence="1 2">LMG9050</strain>
    </source>
</reference>
<evidence type="ECO:0000313" key="2">
    <source>
        <dbReference type="Proteomes" id="UP000190559"/>
    </source>
</evidence>
<gene>
    <name evidence="1" type="ORF">Xmlh_10965</name>
</gene>
<comment type="caution">
    <text evidence="1">The sequence shown here is derived from an EMBL/GenBank/DDBJ whole genome shotgun (WGS) entry which is preliminary data.</text>
</comment>
<dbReference type="Proteomes" id="UP000190559">
    <property type="component" value="Unassembled WGS sequence"/>
</dbReference>
<name>A0A1T1P2P1_9XANT</name>
<dbReference type="EMBL" id="LOJW01000016">
    <property type="protein sequence ID" value="OOW69901.1"/>
    <property type="molecule type" value="Genomic_DNA"/>
</dbReference>
<sequence length="73" mass="8684">MKRRNWRVSWEVPVQVQKDRRGFIDLVVTNDRWTVAVELDNVAPREKSIRKLALFQCDRAYVVCRSGIILRVQ</sequence>
<dbReference type="AlphaFoldDB" id="A0A1T1P2P1"/>